<evidence type="ECO:0000256" key="3">
    <source>
        <dbReference type="ARBA" id="ARBA00022777"/>
    </source>
</evidence>
<sequence length="479" mass="52339">MDHKVKVENSWLRTTVIGKGSFGTVSLAVNKSNGALFAVKSVDTTSLTLSSQIAALENEISILRSLSSPYVVQYLGDDVTVESPSGPGITTSFRNLHMEYLPGGTVSNMARTRYNNNSTPRGHGSFGGGVDDEGVIKKYTFCIASGLKHLHSQGIVHCDVKGENVLVGPTTGTAKLADFGSAIHRCNNYDKKMMIVPRGSPLWMAPEVVRGEYQGSESDVWSLGCTVIEMVTGKPAWEDKGVAETLCRIGYSDELPRLPTRLSELGRDFVEKCLRREVNERWSCDQLLQHPFISMCTPLNLSTHTSPRCVLDWFNLESDEEDDHEEGKPSSSICDSEVRGRIGKLASNRGVIWESEGWVEVRGLVSESEGVSLAVSDAGCCGDEEAKGGAKLKYRELTGLEVEVFGAELGYVDSIGIAEFSGRTSGEHLVDSNYSAVVQAYRLTYTTTANWALADWIKSTPLSAISMKRSRQIEMTIRP</sequence>
<evidence type="ECO:0000256" key="5">
    <source>
        <dbReference type="PROSITE-ProRule" id="PRU10141"/>
    </source>
</evidence>
<dbReference type="InterPro" id="IPR017441">
    <property type="entry name" value="Protein_kinase_ATP_BS"/>
</dbReference>
<keyword evidence="1" id="KW-0808">Transferase</keyword>
<keyword evidence="6" id="KW-0723">Serine/threonine-protein kinase</keyword>
<keyword evidence="4 5" id="KW-0067">ATP-binding</keyword>
<comment type="caution">
    <text evidence="8">The sequence shown here is derived from an EMBL/GenBank/DDBJ whole genome shotgun (WGS) entry which is preliminary data.</text>
</comment>
<feature type="binding site" evidence="5">
    <location>
        <position position="40"/>
    </location>
    <ligand>
        <name>ATP</name>
        <dbReference type="ChEBI" id="CHEBI:30616"/>
    </ligand>
</feature>
<accession>A0ABD2ZF18</accession>
<dbReference type="PANTHER" id="PTHR48011">
    <property type="entry name" value="CCR4-NOT TRANSCRIPTIONAL COMPLEX SUBUNIT CAF120-RELATED"/>
    <property type="match status" value="1"/>
</dbReference>
<dbReference type="PANTHER" id="PTHR48011:SF7">
    <property type="entry name" value="F10K1.14 PROTEIN"/>
    <property type="match status" value="1"/>
</dbReference>
<dbReference type="PROSITE" id="PS00107">
    <property type="entry name" value="PROTEIN_KINASE_ATP"/>
    <property type="match status" value="1"/>
</dbReference>
<dbReference type="SUPFAM" id="SSF56112">
    <property type="entry name" value="Protein kinase-like (PK-like)"/>
    <property type="match status" value="1"/>
</dbReference>
<feature type="domain" description="Protein kinase" evidence="7">
    <location>
        <begin position="11"/>
        <end position="293"/>
    </location>
</feature>
<evidence type="ECO:0000259" key="7">
    <source>
        <dbReference type="PROSITE" id="PS50011"/>
    </source>
</evidence>
<dbReference type="FunFam" id="1.10.510.10:FF:001090">
    <property type="entry name" value="Serine threonine protein kinase putative"/>
    <property type="match status" value="1"/>
</dbReference>
<dbReference type="Gene3D" id="1.10.510.10">
    <property type="entry name" value="Transferase(Phosphotransferase) domain 1"/>
    <property type="match status" value="1"/>
</dbReference>
<keyword evidence="2 5" id="KW-0547">Nucleotide-binding</keyword>
<dbReference type="InterPro" id="IPR052751">
    <property type="entry name" value="Plant_MAPKKK"/>
</dbReference>
<reference evidence="8 9" key="1">
    <citation type="submission" date="2024-11" db="EMBL/GenBank/DDBJ databases">
        <title>A near-complete genome assembly of Cinchona calisaya.</title>
        <authorList>
            <person name="Lian D.C."/>
            <person name="Zhao X.W."/>
            <person name="Wei L."/>
        </authorList>
    </citation>
    <scope>NUCLEOTIDE SEQUENCE [LARGE SCALE GENOMIC DNA]</scope>
    <source>
        <tissue evidence="8">Nenye</tissue>
    </source>
</reference>
<keyword evidence="3" id="KW-0418">Kinase</keyword>
<evidence type="ECO:0000313" key="8">
    <source>
        <dbReference type="EMBL" id="KAL3518046.1"/>
    </source>
</evidence>
<keyword evidence="9" id="KW-1185">Reference proteome</keyword>
<dbReference type="EMBL" id="JBJUIK010000009">
    <property type="protein sequence ID" value="KAL3518046.1"/>
    <property type="molecule type" value="Genomic_DNA"/>
</dbReference>
<name>A0ABD2ZF18_9GENT</name>
<organism evidence="8 9">
    <name type="scientific">Cinchona calisaya</name>
    <dbReference type="NCBI Taxonomy" id="153742"/>
    <lineage>
        <taxon>Eukaryota</taxon>
        <taxon>Viridiplantae</taxon>
        <taxon>Streptophyta</taxon>
        <taxon>Embryophyta</taxon>
        <taxon>Tracheophyta</taxon>
        <taxon>Spermatophyta</taxon>
        <taxon>Magnoliopsida</taxon>
        <taxon>eudicotyledons</taxon>
        <taxon>Gunneridae</taxon>
        <taxon>Pentapetalae</taxon>
        <taxon>asterids</taxon>
        <taxon>lamiids</taxon>
        <taxon>Gentianales</taxon>
        <taxon>Rubiaceae</taxon>
        <taxon>Cinchonoideae</taxon>
        <taxon>Cinchoneae</taxon>
        <taxon>Cinchona</taxon>
    </lineage>
</organism>
<evidence type="ECO:0000313" key="9">
    <source>
        <dbReference type="Proteomes" id="UP001630127"/>
    </source>
</evidence>
<evidence type="ECO:0000256" key="4">
    <source>
        <dbReference type="ARBA" id="ARBA00022840"/>
    </source>
</evidence>
<dbReference type="PROSITE" id="PS00108">
    <property type="entry name" value="PROTEIN_KINASE_ST"/>
    <property type="match status" value="1"/>
</dbReference>
<dbReference type="GO" id="GO:0004674">
    <property type="term" value="F:protein serine/threonine kinase activity"/>
    <property type="evidence" value="ECO:0007669"/>
    <property type="project" value="UniProtKB-KW"/>
</dbReference>
<dbReference type="AlphaFoldDB" id="A0ABD2ZF18"/>
<dbReference type="InterPro" id="IPR000719">
    <property type="entry name" value="Prot_kinase_dom"/>
</dbReference>
<gene>
    <name evidence="8" type="ORF">ACH5RR_020635</name>
</gene>
<evidence type="ECO:0000256" key="1">
    <source>
        <dbReference type="ARBA" id="ARBA00022679"/>
    </source>
</evidence>
<proteinExistence type="inferred from homology"/>
<dbReference type="CDD" id="cd06606">
    <property type="entry name" value="STKc_MAPKKK"/>
    <property type="match status" value="1"/>
</dbReference>
<comment type="similarity">
    <text evidence="6">Belongs to the protein kinase superfamily.</text>
</comment>
<dbReference type="GO" id="GO:0005524">
    <property type="term" value="F:ATP binding"/>
    <property type="evidence" value="ECO:0007669"/>
    <property type="project" value="UniProtKB-UniRule"/>
</dbReference>
<evidence type="ECO:0000256" key="6">
    <source>
        <dbReference type="RuleBase" id="RU000304"/>
    </source>
</evidence>
<dbReference type="InterPro" id="IPR011009">
    <property type="entry name" value="Kinase-like_dom_sf"/>
</dbReference>
<dbReference type="Proteomes" id="UP001630127">
    <property type="component" value="Unassembled WGS sequence"/>
</dbReference>
<evidence type="ECO:0000256" key="2">
    <source>
        <dbReference type="ARBA" id="ARBA00022741"/>
    </source>
</evidence>
<protein>
    <recommendedName>
        <fullName evidence="7">Protein kinase domain-containing protein</fullName>
    </recommendedName>
</protein>
<dbReference type="Pfam" id="PF00069">
    <property type="entry name" value="Pkinase"/>
    <property type="match status" value="1"/>
</dbReference>
<dbReference type="PROSITE" id="PS50011">
    <property type="entry name" value="PROTEIN_KINASE_DOM"/>
    <property type="match status" value="1"/>
</dbReference>
<dbReference type="InterPro" id="IPR008271">
    <property type="entry name" value="Ser/Thr_kinase_AS"/>
</dbReference>
<dbReference type="SMART" id="SM00220">
    <property type="entry name" value="S_TKc"/>
    <property type="match status" value="1"/>
</dbReference>